<reference evidence="3 4" key="1">
    <citation type="submission" date="2019-02" db="EMBL/GenBank/DDBJ databases">
        <title>Deep-cultivation of Planctomycetes and their phenomic and genomic characterization uncovers novel biology.</title>
        <authorList>
            <person name="Wiegand S."/>
            <person name="Jogler M."/>
            <person name="Boedeker C."/>
            <person name="Pinto D."/>
            <person name="Vollmers J."/>
            <person name="Rivas-Marin E."/>
            <person name="Kohn T."/>
            <person name="Peeters S.H."/>
            <person name="Heuer A."/>
            <person name="Rast P."/>
            <person name="Oberbeckmann S."/>
            <person name="Bunk B."/>
            <person name="Jeske O."/>
            <person name="Meyerdierks A."/>
            <person name="Storesund J.E."/>
            <person name="Kallscheuer N."/>
            <person name="Luecker S."/>
            <person name="Lage O.M."/>
            <person name="Pohl T."/>
            <person name="Merkel B.J."/>
            <person name="Hornburger P."/>
            <person name="Mueller R.-W."/>
            <person name="Bruemmer F."/>
            <person name="Labrenz M."/>
            <person name="Spormann A.M."/>
            <person name="Op den Camp H."/>
            <person name="Overmann J."/>
            <person name="Amann R."/>
            <person name="Jetten M.S.M."/>
            <person name="Mascher T."/>
            <person name="Medema M.H."/>
            <person name="Devos D.P."/>
            <person name="Kaster A.-K."/>
            <person name="Ovreas L."/>
            <person name="Rohde M."/>
            <person name="Galperin M.Y."/>
            <person name="Jogler C."/>
        </authorList>
    </citation>
    <scope>NUCLEOTIDE SEQUENCE [LARGE SCALE GENOMIC DNA]</scope>
    <source>
        <strain evidence="3 4">SV_7m_r</strain>
    </source>
</reference>
<evidence type="ECO:0000313" key="3">
    <source>
        <dbReference type="EMBL" id="QDT60086.1"/>
    </source>
</evidence>
<keyword evidence="4" id="KW-1185">Reference proteome</keyword>
<dbReference type="InterPro" id="IPR025714">
    <property type="entry name" value="Methyltranfer_dom"/>
</dbReference>
<sequence precursor="true">MRTPRHCAVSLALLAVSLLAPAFICSNVSVAQESGAAPKDFVPSADKPNEKPQRVYLGRQVAQPMSHLGAPWLIRSDRDQEENTSESFKQLRLKPGMVLCDLGCGNGYWTLPMAKEVGAAGAVYAVDIQSEMLQKLDQRASRLDLKNIKPVLGQIDNPKLPADKIDLLLMVDVYHEFSHPQSMLWGIRRSLSKDGVVALLEYREEDPSVPIKLLHKMSKQQILKEYHANGFKLVREYNELPWQHLMFFARSDSGLAEIQAVPTADVLKRLGRPRQGR</sequence>
<proteinExistence type="predicted"/>
<evidence type="ECO:0000259" key="2">
    <source>
        <dbReference type="Pfam" id="PF13847"/>
    </source>
</evidence>
<dbReference type="AlphaFoldDB" id="A0A517SVD2"/>
<dbReference type="InterPro" id="IPR029063">
    <property type="entry name" value="SAM-dependent_MTases_sf"/>
</dbReference>
<name>A0A517SVD2_9BACT</name>
<dbReference type="CDD" id="cd02440">
    <property type="entry name" value="AdoMet_MTases"/>
    <property type="match status" value="1"/>
</dbReference>
<dbReference type="SUPFAM" id="SSF53335">
    <property type="entry name" value="S-adenosyl-L-methionine-dependent methyltransferases"/>
    <property type="match status" value="1"/>
</dbReference>
<evidence type="ECO:0000313" key="4">
    <source>
        <dbReference type="Proteomes" id="UP000315003"/>
    </source>
</evidence>
<gene>
    <name evidence="3" type="ORF">SV7mr_26030</name>
</gene>
<dbReference type="OrthoDB" id="9784101at2"/>
<dbReference type="PANTHER" id="PTHR45128:SF1">
    <property type="entry name" value="S-ADENOSYLMETHIONINE-DEPENDENT METHYLTRANSFERASE RV2258C"/>
    <property type="match status" value="1"/>
</dbReference>
<feature type="domain" description="Methyltransferase" evidence="2">
    <location>
        <begin position="94"/>
        <end position="218"/>
    </location>
</feature>
<dbReference type="InterPro" id="IPR053173">
    <property type="entry name" value="SAM-binding_MTase"/>
</dbReference>
<dbReference type="Pfam" id="PF13847">
    <property type="entry name" value="Methyltransf_31"/>
    <property type="match status" value="1"/>
</dbReference>
<protein>
    <recommendedName>
        <fullName evidence="2">Methyltransferase domain-containing protein</fullName>
    </recommendedName>
</protein>
<evidence type="ECO:0000256" key="1">
    <source>
        <dbReference type="SAM" id="SignalP"/>
    </source>
</evidence>
<dbReference type="Gene3D" id="3.40.50.150">
    <property type="entry name" value="Vaccinia Virus protein VP39"/>
    <property type="match status" value="1"/>
</dbReference>
<feature type="chain" id="PRO_5022000903" description="Methyltransferase domain-containing protein" evidence="1">
    <location>
        <begin position="23"/>
        <end position="277"/>
    </location>
</feature>
<accession>A0A517SVD2</accession>
<dbReference type="Proteomes" id="UP000315003">
    <property type="component" value="Chromosome"/>
</dbReference>
<feature type="signal peptide" evidence="1">
    <location>
        <begin position="1"/>
        <end position="22"/>
    </location>
</feature>
<organism evidence="3 4">
    <name type="scientific">Stieleria bergensis</name>
    <dbReference type="NCBI Taxonomy" id="2528025"/>
    <lineage>
        <taxon>Bacteria</taxon>
        <taxon>Pseudomonadati</taxon>
        <taxon>Planctomycetota</taxon>
        <taxon>Planctomycetia</taxon>
        <taxon>Pirellulales</taxon>
        <taxon>Pirellulaceae</taxon>
        <taxon>Stieleria</taxon>
    </lineage>
</organism>
<dbReference type="EMBL" id="CP036272">
    <property type="protein sequence ID" value="QDT60086.1"/>
    <property type="molecule type" value="Genomic_DNA"/>
</dbReference>
<dbReference type="PANTHER" id="PTHR45128">
    <property type="entry name" value="METHYLTRANSFERASE TYPE 11"/>
    <property type="match status" value="1"/>
</dbReference>
<keyword evidence="1" id="KW-0732">Signal</keyword>
<dbReference type="RefSeq" id="WP_145272353.1">
    <property type="nucleotide sequence ID" value="NZ_CP036272.1"/>
</dbReference>